<gene>
    <name evidence="2" type="ORF">TM49_21655</name>
</gene>
<protein>
    <recommendedName>
        <fullName evidence="4">DUF945 domain-containing protein</fullName>
    </recommendedName>
</protein>
<accession>A0A0D5LV98</accession>
<keyword evidence="1" id="KW-0732">Signal</keyword>
<feature type="signal peptide" evidence="1">
    <location>
        <begin position="1"/>
        <end position="23"/>
    </location>
</feature>
<feature type="chain" id="PRO_5002295447" description="DUF945 domain-containing protein" evidence="1">
    <location>
        <begin position="24"/>
        <end position="406"/>
    </location>
</feature>
<dbReference type="EMBL" id="CP010803">
    <property type="protein sequence ID" value="AJY47687.1"/>
    <property type="molecule type" value="Genomic_DNA"/>
</dbReference>
<evidence type="ECO:0000313" key="3">
    <source>
        <dbReference type="Proteomes" id="UP000032611"/>
    </source>
</evidence>
<dbReference type="RefSeq" id="WP_045684288.1">
    <property type="nucleotide sequence ID" value="NZ_CP010803.1"/>
</dbReference>
<dbReference type="Proteomes" id="UP000032611">
    <property type="component" value="Chromosome"/>
</dbReference>
<dbReference type="STRING" id="1486262.TM49_21655"/>
<evidence type="ECO:0000313" key="2">
    <source>
        <dbReference type="EMBL" id="AJY47687.1"/>
    </source>
</evidence>
<dbReference type="PATRIC" id="fig|1486262.3.peg.4474"/>
<name>A0A0D5LV98_MAREN</name>
<reference evidence="2 3" key="1">
    <citation type="journal article" date="2015" name="Genome Announc.">
        <title>Complete genome sequence of Martelella endophytica YC6887, which has antifungal activity associated with a halophyte.</title>
        <authorList>
            <person name="Khan A."/>
            <person name="Khan H."/>
            <person name="Chung E.J."/>
            <person name="Hossain M.T."/>
            <person name="Chung Y.R."/>
        </authorList>
    </citation>
    <scope>NUCLEOTIDE SEQUENCE [LARGE SCALE GENOMIC DNA]</scope>
    <source>
        <strain evidence="2">YC6887</strain>
    </source>
</reference>
<dbReference type="KEGG" id="mey:TM49_21655"/>
<keyword evidence="3" id="KW-1185">Reference proteome</keyword>
<dbReference type="HOGENOM" id="CLU_058374_0_0_5"/>
<evidence type="ECO:0008006" key="4">
    <source>
        <dbReference type="Google" id="ProtNLM"/>
    </source>
</evidence>
<evidence type="ECO:0000256" key="1">
    <source>
        <dbReference type="SAM" id="SignalP"/>
    </source>
</evidence>
<organism evidence="2 3">
    <name type="scientific">Martelella endophytica</name>
    <dbReference type="NCBI Taxonomy" id="1486262"/>
    <lineage>
        <taxon>Bacteria</taxon>
        <taxon>Pseudomonadati</taxon>
        <taxon>Pseudomonadota</taxon>
        <taxon>Alphaproteobacteria</taxon>
        <taxon>Hyphomicrobiales</taxon>
        <taxon>Aurantimonadaceae</taxon>
        <taxon>Martelella</taxon>
    </lineage>
</organism>
<sequence>MPDVRHIFIAGGLVAASALPAFALDADDMLAKMKAAYEAESGVTFTYDNVQPQGDDGLSVEFTSISITDDGAGEFALTKPLTVTMTDITENGDGSYTIGHTASGDIAFSMGEANITIASSEQENVHIPATPATDTFSGWVFADSGTVKDVSITVDGDEIATIDSGEVRQPMPSDGTKATFDGSLTGLTLMLGKIDDLTDEARQNIEKLDLEETHTNIDMSGSWDQTSGVLDIARINFDTENVGTLELAMKFTGFDVATMQQFRELGAMDKPSAEEIAAKTEAAQAYQAKVLATTGKIGIASMSISFIDDSITEKALEIAGAKQGLTATEMADTLATQASAGLAGLNAPGVSEMAYKAVDTYLHDPQNISVSVQPTMQTPLIALFIAAASAPQSIPQLLGLKIEANQ</sequence>
<dbReference type="OrthoDB" id="7824623at2"/>
<proteinExistence type="predicted"/>
<dbReference type="AlphaFoldDB" id="A0A0D5LV98"/>